<proteinExistence type="predicted"/>
<keyword evidence="3 5" id="KW-1133">Transmembrane helix</keyword>
<dbReference type="GO" id="GO:0016020">
    <property type="term" value="C:membrane"/>
    <property type="evidence" value="ECO:0007669"/>
    <property type="project" value="UniProtKB-SubCell"/>
</dbReference>
<evidence type="ECO:0000256" key="3">
    <source>
        <dbReference type="ARBA" id="ARBA00022989"/>
    </source>
</evidence>
<dbReference type="Proteomes" id="UP000010290">
    <property type="component" value="Chromosome"/>
</dbReference>
<dbReference type="Pfam" id="PF13515">
    <property type="entry name" value="FUSC_2"/>
    <property type="match status" value="1"/>
</dbReference>
<organism evidence="7 8">
    <name type="scientific">Providencia sneebia DSM 19967</name>
    <dbReference type="NCBI Taxonomy" id="1141660"/>
    <lineage>
        <taxon>Bacteria</taxon>
        <taxon>Pseudomonadati</taxon>
        <taxon>Pseudomonadota</taxon>
        <taxon>Gammaproteobacteria</taxon>
        <taxon>Enterobacterales</taxon>
        <taxon>Morganellaceae</taxon>
        <taxon>Providencia</taxon>
    </lineage>
</organism>
<dbReference type="OrthoDB" id="977186at2"/>
<comment type="subcellular location">
    <subcellularLocation>
        <location evidence="1">Membrane</location>
        <topology evidence="1">Multi-pass membrane protein</topology>
    </subcellularLocation>
</comment>
<sequence length="361" mass="41375">MMVRKMNMSYGISTAQKFVYHYFKFFHGLRVSFAFVIVFIVLRHFSDESYNYVLITLVSILIPAPYWGTILMRSFQRIIGIVAGSALGILLLYIEILSYPLMLIIAIAIIYFSCIIALGKNMYIGMLAAMSVSIVVTAPSGDMMEGVFRSLQTIGGALLALIFSIIYCPKGFIFWRLKMSAVLHDIAHFYERYTLFKPEENIDDWKNKLANVFSTLFLCGNYVAAANKETGIPAIYFQKLQNRCYRLVSILQLLSDTFDEKYYSQSLRATNPYLLKLQRNNHGIILLLSEILILGRSDQSKYDIINKLRENNIKLNTKLNFSNQSNDGNIMMLGIAIDIMKIIDDMFDLIQMNNDLYTHSK</sequence>
<evidence type="ECO:0000256" key="4">
    <source>
        <dbReference type="ARBA" id="ARBA00023136"/>
    </source>
</evidence>
<name>K8W7L3_9GAMM</name>
<evidence type="ECO:0000313" key="7">
    <source>
        <dbReference type="EMBL" id="EKT53437.1"/>
    </source>
</evidence>
<keyword evidence="4 5" id="KW-0472">Membrane</keyword>
<feature type="transmembrane region" description="Helical" evidence="5">
    <location>
        <begin position="21"/>
        <end position="43"/>
    </location>
</feature>
<dbReference type="PATRIC" id="fig|1141660.3.peg.2899"/>
<feature type="domain" description="Integral membrane bound transporter" evidence="6">
    <location>
        <begin position="40"/>
        <end position="163"/>
    </location>
</feature>
<feature type="transmembrane region" description="Helical" evidence="5">
    <location>
        <begin position="100"/>
        <end position="118"/>
    </location>
</feature>
<dbReference type="InterPro" id="IPR049453">
    <property type="entry name" value="Memb_transporter_dom"/>
</dbReference>
<reference evidence="7 8" key="1">
    <citation type="journal article" date="2012" name="BMC Genomics">
        <title>Comparative genomics of bacteria in the genus Providencia isolated from wild Drosophila melanogaster.</title>
        <authorList>
            <person name="Galac M.R."/>
            <person name="Lazzaro B.P."/>
        </authorList>
    </citation>
    <scope>NUCLEOTIDE SEQUENCE [LARGE SCALE GENOMIC DNA]</scope>
    <source>
        <strain evidence="7 8">DSM 19967</strain>
    </source>
</reference>
<feature type="transmembrane region" description="Helical" evidence="5">
    <location>
        <begin position="75"/>
        <end position="94"/>
    </location>
</feature>
<protein>
    <submittedName>
        <fullName evidence="7">Inner membrane protein YeeA</fullName>
    </submittedName>
</protein>
<evidence type="ECO:0000313" key="8">
    <source>
        <dbReference type="Proteomes" id="UP000010290"/>
    </source>
</evidence>
<feature type="transmembrane region" description="Helical" evidence="5">
    <location>
        <begin position="49"/>
        <end position="68"/>
    </location>
</feature>
<gene>
    <name evidence="7" type="ORF">OO7_14504</name>
</gene>
<comment type="caution">
    <text evidence="7">The sequence shown here is derived from an EMBL/GenBank/DDBJ whole genome shotgun (WGS) entry which is preliminary data.</text>
</comment>
<feature type="transmembrane region" description="Helical" evidence="5">
    <location>
        <begin position="147"/>
        <end position="168"/>
    </location>
</feature>
<keyword evidence="2 5" id="KW-0812">Transmembrane</keyword>
<accession>K8W7L3</accession>
<keyword evidence="8" id="KW-1185">Reference proteome</keyword>
<evidence type="ECO:0000256" key="2">
    <source>
        <dbReference type="ARBA" id="ARBA00022692"/>
    </source>
</evidence>
<evidence type="ECO:0000256" key="5">
    <source>
        <dbReference type="SAM" id="Phobius"/>
    </source>
</evidence>
<evidence type="ECO:0000259" key="6">
    <source>
        <dbReference type="Pfam" id="PF13515"/>
    </source>
</evidence>
<dbReference type="EMBL" id="AKKN01000013">
    <property type="protein sequence ID" value="EKT53437.1"/>
    <property type="molecule type" value="Genomic_DNA"/>
</dbReference>
<dbReference type="AlphaFoldDB" id="K8W7L3"/>
<evidence type="ECO:0000256" key="1">
    <source>
        <dbReference type="ARBA" id="ARBA00004141"/>
    </source>
</evidence>
<dbReference type="HOGENOM" id="CLU_064722_0_0_6"/>